<feature type="non-terminal residue" evidence="1">
    <location>
        <position position="1"/>
    </location>
</feature>
<dbReference type="EMBL" id="REGN01003343">
    <property type="protein sequence ID" value="RNA23156.1"/>
    <property type="molecule type" value="Genomic_DNA"/>
</dbReference>
<evidence type="ECO:0000313" key="2">
    <source>
        <dbReference type="Proteomes" id="UP000276133"/>
    </source>
</evidence>
<comment type="caution">
    <text evidence="1">The sequence shown here is derived from an EMBL/GenBank/DDBJ whole genome shotgun (WGS) entry which is preliminary data.</text>
</comment>
<name>A0A3M7RHU7_BRAPC</name>
<reference evidence="1 2" key="1">
    <citation type="journal article" date="2018" name="Sci. Rep.">
        <title>Genomic signatures of local adaptation to the degree of environmental predictability in rotifers.</title>
        <authorList>
            <person name="Franch-Gras L."/>
            <person name="Hahn C."/>
            <person name="Garcia-Roger E.M."/>
            <person name="Carmona M.J."/>
            <person name="Serra M."/>
            <person name="Gomez A."/>
        </authorList>
    </citation>
    <scope>NUCLEOTIDE SEQUENCE [LARGE SCALE GENOMIC DNA]</scope>
    <source>
        <strain evidence="1">HYR1</strain>
    </source>
</reference>
<dbReference type="Proteomes" id="UP000276133">
    <property type="component" value="Unassembled WGS sequence"/>
</dbReference>
<organism evidence="1 2">
    <name type="scientific">Brachionus plicatilis</name>
    <name type="common">Marine rotifer</name>
    <name type="synonym">Brachionus muelleri</name>
    <dbReference type="NCBI Taxonomy" id="10195"/>
    <lineage>
        <taxon>Eukaryota</taxon>
        <taxon>Metazoa</taxon>
        <taxon>Spiralia</taxon>
        <taxon>Gnathifera</taxon>
        <taxon>Rotifera</taxon>
        <taxon>Eurotatoria</taxon>
        <taxon>Monogononta</taxon>
        <taxon>Pseudotrocha</taxon>
        <taxon>Ploima</taxon>
        <taxon>Brachionidae</taxon>
        <taxon>Brachionus</taxon>
    </lineage>
</organism>
<evidence type="ECO:0000313" key="1">
    <source>
        <dbReference type="EMBL" id="RNA23156.1"/>
    </source>
</evidence>
<sequence length="62" mass="7426">HNFDLNFCDLDLKLIKKKLFNALSISLTRQNKFDKSKFDKSKFDKSKFDNENSKRLISTTFY</sequence>
<dbReference type="AlphaFoldDB" id="A0A3M7RHU7"/>
<proteinExistence type="predicted"/>
<protein>
    <submittedName>
        <fullName evidence="1">Uncharacterized protein</fullName>
    </submittedName>
</protein>
<gene>
    <name evidence="1" type="ORF">BpHYR1_031086</name>
</gene>
<accession>A0A3M7RHU7</accession>
<keyword evidence="2" id="KW-1185">Reference proteome</keyword>